<dbReference type="SUPFAM" id="SSF52540">
    <property type="entry name" value="P-loop containing nucleoside triphosphate hydrolases"/>
    <property type="match status" value="1"/>
</dbReference>
<dbReference type="Pfam" id="PF00271">
    <property type="entry name" value="Helicase_C"/>
    <property type="match status" value="1"/>
</dbReference>
<dbReference type="PANTHER" id="PTHR47958">
    <property type="entry name" value="ATP-DEPENDENT RNA HELICASE DBP3"/>
    <property type="match status" value="1"/>
</dbReference>
<dbReference type="InterPro" id="IPR044763">
    <property type="entry name" value="Ded1/Dbp1_DEADc"/>
</dbReference>
<keyword evidence="5" id="KW-0067">ATP-binding</keyword>
<evidence type="ECO:0000259" key="11">
    <source>
        <dbReference type="PROSITE" id="PS51192"/>
    </source>
</evidence>
<evidence type="ECO:0000256" key="2">
    <source>
        <dbReference type="ARBA" id="ARBA00022741"/>
    </source>
</evidence>
<feature type="short sequence motif" description="Q motif" evidence="9">
    <location>
        <begin position="145"/>
        <end position="173"/>
    </location>
</feature>
<dbReference type="SMART" id="SM00490">
    <property type="entry name" value="HELICc"/>
    <property type="match status" value="1"/>
</dbReference>
<dbReference type="FunFam" id="3.40.50.300:FF:000008">
    <property type="entry name" value="ATP-dependent RNA helicase RhlB"/>
    <property type="match status" value="1"/>
</dbReference>
<comment type="caution">
    <text evidence="14">The sequence shown here is derived from an EMBL/GenBank/DDBJ whole genome shotgun (WGS) entry which is preliminary data.</text>
</comment>
<dbReference type="GO" id="GO:0016787">
    <property type="term" value="F:hydrolase activity"/>
    <property type="evidence" value="ECO:0007669"/>
    <property type="project" value="UniProtKB-KW"/>
</dbReference>
<dbReference type="CDD" id="cd18787">
    <property type="entry name" value="SF2_C_DEAD"/>
    <property type="match status" value="1"/>
</dbReference>
<keyword evidence="4" id="KW-0347">Helicase</keyword>
<dbReference type="Proteomes" id="UP001630127">
    <property type="component" value="Unassembled WGS sequence"/>
</dbReference>
<comment type="catalytic activity">
    <reaction evidence="8">
        <text>ATP + H2O = ADP + phosphate + H(+)</text>
        <dbReference type="Rhea" id="RHEA:13065"/>
        <dbReference type="ChEBI" id="CHEBI:15377"/>
        <dbReference type="ChEBI" id="CHEBI:15378"/>
        <dbReference type="ChEBI" id="CHEBI:30616"/>
        <dbReference type="ChEBI" id="CHEBI:43474"/>
        <dbReference type="ChEBI" id="CHEBI:456216"/>
        <dbReference type="EC" id="3.6.4.13"/>
    </reaction>
</comment>
<evidence type="ECO:0000256" key="6">
    <source>
        <dbReference type="ARBA" id="ARBA00022884"/>
    </source>
</evidence>
<dbReference type="InterPro" id="IPR001650">
    <property type="entry name" value="Helicase_C-like"/>
</dbReference>
<dbReference type="InterPro" id="IPR011545">
    <property type="entry name" value="DEAD/DEAH_box_helicase_dom"/>
</dbReference>
<keyword evidence="3" id="KW-0378">Hydrolase</keyword>
<feature type="domain" description="Helicase ATP-binding" evidence="11">
    <location>
        <begin position="176"/>
        <end position="361"/>
    </location>
</feature>
<keyword evidence="6" id="KW-0694">RNA-binding</keyword>
<dbReference type="AlphaFoldDB" id="A0ABD3AX84"/>
<sequence>MTNPWNESTRSSRPTRPTYLPPHLRDQPTITITIPASLARSSPRRGRGGGGGRVRGGNGSGFRGCRTANPSRSYGRSGENFSENDPNPYRPNVMRQPPFHISEKFDELEVIDDDEDPSSDVNNNMNAYDETPVETSGFDVPPPVTLFSEIDFCSALSDNIKRCKYVKPTPIQRYAIPVAMAGRDLMACAQTGSGKTAAFCFPIISRILKDYHHLKSSSPTMMACPLALILAPTRELSCQIHEETKKFSYKTGVKVVVAYGGAPIVQQFRNLEKGVDILVATPGRLVDMIERAKVSLRKVKYLALDEGDRMLDMGFEPQVRKIVQQMEMPPAGVRQTMLFSATFPTEIQRLASDFLSNYIFLAAGKVGSSTDLIAQKVEYVHDVDKKIHLVNLLRAQRANEKHALTLVFVETKRGADALQHWLSMKGFPSIAIHGDKVQMERERALRSFRSGLTPILVATDVAARGLDIPHVAHVINFDLPRDISDYVHRIGRTGRAGKSGLATAFFCDKNTPLAKALVELMQEANQEIPPWLNQYAETSYAYGSGGMQSSRFSGIKFGGHDYRRGANNESYDYSKQLGDSTVKESYAAASSPFSLHNSRADYPTSSQADSFSDGFYSHMLDYRSVVASGWD</sequence>
<dbReference type="PROSITE" id="PS51192">
    <property type="entry name" value="HELICASE_ATP_BIND_1"/>
    <property type="match status" value="1"/>
</dbReference>
<feature type="domain" description="Helicase C-terminal" evidence="12">
    <location>
        <begin position="388"/>
        <end position="536"/>
    </location>
</feature>
<evidence type="ECO:0000259" key="13">
    <source>
        <dbReference type="PROSITE" id="PS51195"/>
    </source>
</evidence>
<dbReference type="InterPro" id="IPR027417">
    <property type="entry name" value="P-loop_NTPase"/>
</dbReference>
<comment type="similarity">
    <text evidence="7">Belongs to the DEAD box helicase family. DDX3/DED1 subfamily.</text>
</comment>
<dbReference type="FunFam" id="3.40.50.300:FF:000397">
    <property type="entry name" value="Probable ATP-dependent RNA helicase DDX4"/>
    <property type="match status" value="1"/>
</dbReference>
<name>A0ABD3AX84_9GENT</name>
<evidence type="ECO:0000256" key="7">
    <source>
        <dbReference type="ARBA" id="ARBA00024358"/>
    </source>
</evidence>
<evidence type="ECO:0000256" key="5">
    <source>
        <dbReference type="ARBA" id="ARBA00022840"/>
    </source>
</evidence>
<dbReference type="GO" id="GO:0005524">
    <property type="term" value="F:ATP binding"/>
    <property type="evidence" value="ECO:0007669"/>
    <property type="project" value="UniProtKB-KW"/>
</dbReference>
<evidence type="ECO:0000313" key="15">
    <source>
        <dbReference type="Proteomes" id="UP001630127"/>
    </source>
</evidence>
<dbReference type="PROSITE" id="PS51194">
    <property type="entry name" value="HELICASE_CTER"/>
    <property type="match status" value="1"/>
</dbReference>
<feature type="domain" description="DEAD-box RNA helicase Q" evidence="13">
    <location>
        <begin position="145"/>
        <end position="173"/>
    </location>
</feature>
<dbReference type="InterPro" id="IPR014014">
    <property type="entry name" value="RNA_helicase_DEAD_Q_motif"/>
</dbReference>
<evidence type="ECO:0000256" key="8">
    <source>
        <dbReference type="ARBA" id="ARBA00047984"/>
    </source>
</evidence>
<feature type="compositionally biased region" description="Polar residues" evidence="10">
    <location>
        <begin position="1"/>
        <end position="15"/>
    </location>
</feature>
<dbReference type="EC" id="3.6.4.13" evidence="1"/>
<evidence type="ECO:0000256" key="1">
    <source>
        <dbReference type="ARBA" id="ARBA00012552"/>
    </source>
</evidence>
<proteinExistence type="inferred from homology"/>
<evidence type="ECO:0000256" key="10">
    <source>
        <dbReference type="SAM" id="MobiDB-lite"/>
    </source>
</evidence>
<organism evidence="14 15">
    <name type="scientific">Cinchona calisaya</name>
    <dbReference type="NCBI Taxonomy" id="153742"/>
    <lineage>
        <taxon>Eukaryota</taxon>
        <taxon>Viridiplantae</taxon>
        <taxon>Streptophyta</taxon>
        <taxon>Embryophyta</taxon>
        <taxon>Tracheophyta</taxon>
        <taxon>Spermatophyta</taxon>
        <taxon>Magnoliopsida</taxon>
        <taxon>eudicotyledons</taxon>
        <taxon>Gunneridae</taxon>
        <taxon>Pentapetalae</taxon>
        <taxon>asterids</taxon>
        <taxon>lamiids</taxon>
        <taxon>Gentianales</taxon>
        <taxon>Rubiaceae</taxon>
        <taxon>Cinchonoideae</taxon>
        <taxon>Cinchoneae</taxon>
        <taxon>Cinchona</taxon>
    </lineage>
</organism>
<feature type="region of interest" description="Disordered" evidence="10">
    <location>
        <begin position="1"/>
        <end position="93"/>
    </location>
</feature>
<keyword evidence="15" id="KW-1185">Reference proteome</keyword>
<feature type="compositionally biased region" description="Gly residues" evidence="10">
    <location>
        <begin position="48"/>
        <end position="62"/>
    </location>
</feature>
<protein>
    <recommendedName>
        <fullName evidence="1">RNA helicase</fullName>
        <ecNumber evidence="1">3.6.4.13</ecNumber>
    </recommendedName>
</protein>
<accession>A0ABD3AX84</accession>
<dbReference type="Pfam" id="PF00270">
    <property type="entry name" value="DEAD"/>
    <property type="match status" value="1"/>
</dbReference>
<evidence type="ECO:0000256" key="4">
    <source>
        <dbReference type="ARBA" id="ARBA00022806"/>
    </source>
</evidence>
<evidence type="ECO:0000256" key="3">
    <source>
        <dbReference type="ARBA" id="ARBA00022801"/>
    </source>
</evidence>
<reference evidence="14 15" key="1">
    <citation type="submission" date="2024-11" db="EMBL/GenBank/DDBJ databases">
        <title>A near-complete genome assembly of Cinchona calisaya.</title>
        <authorList>
            <person name="Lian D.C."/>
            <person name="Zhao X.W."/>
            <person name="Wei L."/>
        </authorList>
    </citation>
    <scope>NUCLEOTIDE SEQUENCE [LARGE SCALE GENOMIC DNA]</scope>
    <source>
        <tissue evidence="14">Nenye</tissue>
    </source>
</reference>
<dbReference type="CDD" id="cd17967">
    <property type="entry name" value="DEADc_DDX3_DDX4"/>
    <property type="match status" value="1"/>
</dbReference>
<evidence type="ECO:0000313" key="14">
    <source>
        <dbReference type="EMBL" id="KAL3535844.1"/>
    </source>
</evidence>
<dbReference type="SMART" id="SM00487">
    <property type="entry name" value="DEXDc"/>
    <property type="match status" value="1"/>
</dbReference>
<dbReference type="GO" id="GO:0003723">
    <property type="term" value="F:RNA binding"/>
    <property type="evidence" value="ECO:0007669"/>
    <property type="project" value="UniProtKB-KW"/>
</dbReference>
<dbReference type="PROSITE" id="PS51195">
    <property type="entry name" value="Q_MOTIF"/>
    <property type="match status" value="1"/>
</dbReference>
<keyword evidence="2" id="KW-0547">Nucleotide-binding</keyword>
<dbReference type="EMBL" id="JBJUIK010000002">
    <property type="protein sequence ID" value="KAL3535844.1"/>
    <property type="molecule type" value="Genomic_DNA"/>
</dbReference>
<feature type="compositionally biased region" description="Polar residues" evidence="10">
    <location>
        <begin position="68"/>
        <end position="85"/>
    </location>
</feature>
<dbReference type="Gene3D" id="3.40.50.300">
    <property type="entry name" value="P-loop containing nucleotide triphosphate hydrolases"/>
    <property type="match status" value="2"/>
</dbReference>
<dbReference type="InterPro" id="IPR014001">
    <property type="entry name" value="Helicase_ATP-bd"/>
</dbReference>
<dbReference type="GO" id="GO:0003724">
    <property type="term" value="F:RNA helicase activity"/>
    <property type="evidence" value="ECO:0007669"/>
    <property type="project" value="UniProtKB-EC"/>
</dbReference>
<evidence type="ECO:0000256" key="9">
    <source>
        <dbReference type="PROSITE-ProRule" id="PRU00552"/>
    </source>
</evidence>
<gene>
    <name evidence="14" type="ORF">ACH5RR_004305</name>
</gene>
<evidence type="ECO:0000259" key="12">
    <source>
        <dbReference type="PROSITE" id="PS51194"/>
    </source>
</evidence>